<dbReference type="RefSeq" id="WP_008488042.1">
    <property type="nucleotide sequence ID" value="NZ_AMRG01000004.1"/>
</dbReference>
<evidence type="ECO:0000256" key="2">
    <source>
        <dbReference type="ARBA" id="ARBA00023015"/>
    </source>
</evidence>
<keyword evidence="4" id="KW-0804">Transcription</keyword>
<gene>
    <name evidence="6" type="ORF">A10D4_04660</name>
</gene>
<comment type="caution">
    <text evidence="6">The sequence shown here is derived from an EMBL/GenBank/DDBJ whole genome shotgun (WGS) entry which is preliminary data.</text>
</comment>
<sequence>MRSAMRKLPPLNALKAFEAAARHLSFTRAAEELFVTQAAVSHQVKGLEEHLGIKLFIRRNRALLLTEAGQSYYLDLKAIFDQLLQATDKLLLATEQGSLTISLPPSFAILWFVPRLSRFRDAYPDIDVRIKAVDEIDGSLSDDVDVAIYYGDGRWPGVTAYKLHNEYLLPVCSPLLLHGPKPLRQPADLLQHTLLHDETRNAWKDWFKLVGIDKDKGDNGPIFSHSSLALKAAVHGQGIALANNVLVKPEIDAGHLIRVFPEALPRKKAFYLVCRDSQAEIGKIATFRQWLLAIVDEEEDQFSL</sequence>
<keyword evidence="7" id="KW-1185">Reference proteome</keyword>
<organism evidence="6 7">
    <name type="scientific">Idiomarina xiamenensis 10-D-4</name>
    <dbReference type="NCBI Taxonomy" id="740709"/>
    <lineage>
        <taxon>Bacteria</taxon>
        <taxon>Pseudomonadati</taxon>
        <taxon>Pseudomonadota</taxon>
        <taxon>Gammaproteobacteria</taxon>
        <taxon>Alteromonadales</taxon>
        <taxon>Idiomarinaceae</taxon>
        <taxon>Idiomarina</taxon>
    </lineage>
</organism>
<evidence type="ECO:0000259" key="5">
    <source>
        <dbReference type="PROSITE" id="PS50931"/>
    </source>
</evidence>
<dbReference type="Pfam" id="PF00126">
    <property type="entry name" value="HTH_1"/>
    <property type="match status" value="1"/>
</dbReference>
<dbReference type="STRING" id="740709.A10D4_04660"/>
<evidence type="ECO:0000313" key="6">
    <source>
        <dbReference type="EMBL" id="EKE84874.1"/>
    </source>
</evidence>
<dbReference type="CDD" id="cd08432">
    <property type="entry name" value="PBP2_GcdR_TrpI_HvrB_AmpR_like"/>
    <property type="match status" value="1"/>
</dbReference>
<dbReference type="PANTHER" id="PTHR30537:SF26">
    <property type="entry name" value="GLYCINE CLEAVAGE SYSTEM TRANSCRIPTIONAL ACTIVATOR"/>
    <property type="match status" value="1"/>
</dbReference>
<evidence type="ECO:0000256" key="1">
    <source>
        <dbReference type="ARBA" id="ARBA00009437"/>
    </source>
</evidence>
<dbReference type="Gene3D" id="3.40.190.10">
    <property type="entry name" value="Periplasmic binding protein-like II"/>
    <property type="match status" value="2"/>
</dbReference>
<dbReference type="GO" id="GO:0003700">
    <property type="term" value="F:DNA-binding transcription factor activity"/>
    <property type="evidence" value="ECO:0007669"/>
    <property type="project" value="InterPro"/>
</dbReference>
<dbReference type="FunFam" id="1.10.10.10:FF:000038">
    <property type="entry name" value="Glycine cleavage system transcriptional activator"/>
    <property type="match status" value="1"/>
</dbReference>
<dbReference type="PATRIC" id="fig|740709.3.peg.944"/>
<dbReference type="SUPFAM" id="SSF53850">
    <property type="entry name" value="Periplasmic binding protein-like II"/>
    <property type="match status" value="1"/>
</dbReference>
<dbReference type="EMBL" id="AMRG01000004">
    <property type="protein sequence ID" value="EKE84874.1"/>
    <property type="molecule type" value="Genomic_DNA"/>
</dbReference>
<dbReference type="GO" id="GO:0043565">
    <property type="term" value="F:sequence-specific DNA binding"/>
    <property type="evidence" value="ECO:0007669"/>
    <property type="project" value="TreeGrafter"/>
</dbReference>
<evidence type="ECO:0000256" key="4">
    <source>
        <dbReference type="ARBA" id="ARBA00023163"/>
    </source>
</evidence>
<dbReference type="InterPro" id="IPR036390">
    <property type="entry name" value="WH_DNA-bd_sf"/>
</dbReference>
<dbReference type="PRINTS" id="PR00039">
    <property type="entry name" value="HTHLYSR"/>
</dbReference>
<dbReference type="Gene3D" id="1.10.10.10">
    <property type="entry name" value="Winged helix-like DNA-binding domain superfamily/Winged helix DNA-binding domain"/>
    <property type="match status" value="1"/>
</dbReference>
<dbReference type="NCBIfam" id="NF008352">
    <property type="entry name" value="PRK11139.1"/>
    <property type="match status" value="1"/>
</dbReference>
<dbReference type="InterPro" id="IPR036388">
    <property type="entry name" value="WH-like_DNA-bd_sf"/>
</dbReference>
<dbReference type="InterPro" id="IPR005119">
    <property type="entry name" value="LysR_subst-bd"/>
</dbReference>
<dbReference type="eggNOG" id="COG0583">
    <property type="taxonomic scope" value="Bacteria"/>
</dbReference>
<evidence type="ECO:0000313" key="7">
    <source>
        <dbReference type="Proteomes" id="UP000014115"/>
    </source>
</evidence>
<evidence type="ECO:0000256" key="3">
    <source>
        <dbReference type="ARBA" id="ARBA00023125"/>
    </source>
</evidence>
<comment type="similarity">
    <text evidence="1">Belongs to the LysR transcriptional regulatory family.</text>
</comment>
<feature type="domain" description="HTH lysR-type" evidence="5">
    <location>
        <begin position="9"/>
        <end position="66"/>
    </location>
</feature>
<name>K2KQY4_9GAMM</name>
<dbReference type="SUPFAM" id="SSF46785">
    <property type="entry name" value="Winged helix' DNA-binding domain"/>
    <property type="match status" value="1"/>
</dbReference>
<dbReference type="GO" id="GO:0006351">
    <property type="term" value="P:DNA-templated transcription"/>
    <property type="evidence" value="ECO:0007669"/>
    <property type="project" value="TreeGrafter"/>
</dbReference>
<dbReference type="Pfam" id="PF03466">
    <property type="entry name" value="LysR_substrate"/>
    <property type="match status" value="1"/>
</dbReference>
<keyword evidence="3 6" id="KW-0238">DNA-binding</keyword>
<protein>
    <submittedName>
        <fullName evidence="6">DNA-binding transcriptional activator GcvA</fullName>
    </submittedName>
</protein>
<dbReference type="InterPro" id="IPR000847">
    <property type="entry name" value="LysR_HTH_N"/>
</dbReference>
<reference evidence="6 7" key="1">
    <citation type="journal article" date="2012" name="J. Bacteriol.">
        <title>Genome Sequence of Idiomarina xiamenensis Type Strain 10-D-4.</title>
        <authorList>
            <person name="Lai Q."/>
            <person name="Wang L."/>
            <person name="Wang W."/>
            <person name="Shao Z."/>
        </authorList>
    </citation>
    <scope>NUCLEOTIDE SEQUENCE [LARGE SCALE GENOMIC DNA]</scope>
    <source>
        <strain evidence="6 7">10-D-4</strain>
    </source>
</reference>
<dbReference type="AlphaFoldDB" id="K2KQY4"/>
<proteinExistence type="inferred from homology"/>
<dbReference type="InterPro" id="IPR058163">
    <property type="entry name" value="LysR-type_TF_proteobact-type"/>
</dbReference>
<keyword evidence="2" id="KW-0805">Transcription regulation</keyword>
<dbReference type="Proteomes" id="UP000014115">
    <property type="component" value="Unassembled WGS sequence"/>
</dbReference>
<dbReference type="PROSITE" id="PS50931">
    <property type="entry name" value="HTH_LYSR"/>
    <property type="match status" value="1"/>
</dbReference>
<accession>K2KQY4</accession>
<dbReference type="FunFam" id="3.40.190.10:FF:000017">
    <property type="entry name" value="Glycine cleavage system transcriptional activator"/>
    <property type="match status" value="1"/>
</dbReference>
<dbReference type="PANTHER" id="PTHR30537">
    <property type="entry name" value="HTH-TYPE TRANSCRIPTIONAL REGULATOR"/>
    <property type="match status" value="1"/>
</dbReference>